<evidence type="ECO:0000313" key="10">
    <source>
        <dbReference type="EMBL" id="MFC7181184.1"/>
    </source>
</evidence>
<dbReference type="PANTHER" id="PTHR42718">
    <property type="entry name" value="MAJOR FACILITATOR SUPERFAMILY MULTIDRUG TRANSPORTER MFSC"/>
    <property type="match status" value="1"/>
</dbReference>
<dbReference type="PANTHER" id="PTHR42718:SF39">
    <property type="entry name" value="ACTINORHODIN TRANSPORTER-RELATED"/>
    <property type="match status" value="1"/>
</dbReference>
<name>A0ABW2FYL8_9ACTN</name>
<feature type="transmembrane region" description="Helical" evidence="8">
    <location>
        <begin position="119"/>
        <end position="140"/>
    </location>
</feature>
<feature type="transmembrane region" description="Helical" evidence="8">
    <location>
        <begin position="152"/>
        <end position="174"/>
    </location>
</feature>
<reference evidence="11" key="1">
    <citation type="journal article" date="2019" name="Int. J. Syst. Evol. Microbiol.">
        <title>The Global Catalogue of Microorganisms (GCM) 10K type strain sequencing project: providing services to taxonomists for standard genome sequencing and annotation.</title>
        <authorList>
            <consortium name="The Broad Institute Genomics Platform"/>
            <consortium name="The Broad Institute Genome Sequencing Center for Infectious Disease"/>
            <person name="Wu L."/>
            <person name="Ma J."/>
        </authorList>
    </citation>
    <scope>NUCLEOTIDE SEQUENCE [LARGE SCALE GENOMIC DNA]</scope>
    <source>
        <strain evidence="11">CGMCC 1.12859</strain>
    </source>
</reference>
<evidence type="ECO:0000256" key="2">
    <source>
        <dbReference type="ARBA" id="ARBA00022448"/>
    </source>
</evidence>
<evidence type="ECO:0000259" key="9">
    <source>
        <dbReference type="PROSITE" id="PS50850"/>
    </source>
</evidence>
<dbReference type="Proteomes" id="UP001596435">
    <property type="component" value="Unassembled WGS sequence"/>
</dbReference>
<dbReference type="EMBL" id="JBHTAJ010000028">
    <property type="protein sequence ID" value="MFC7181184.1"/>
    <property type="molecule type" value="Genomic_DNA"/>
</dbReference>
<dbReference type="InterPro" id="IPR020846">
    <property type="entry name" value="MFS_dom"/>
</dbReference>
<feature type="transmembrane region" description="Helical" evidence="8">
    <location>
        <begin position="244"/>
        <end position="264"/>
    </location>
</feature>
<feature type="transmembrane region" description="Helical" evidence="8">
    <location>
        <begin position="292"/>
        <end position="317"/>
    </location>
</feature>
<organism evidence="10 11">
    <name type="scientific">Kitasatospora paranensis</name>
    <dbReference type="NCBI Taxonomy" id="258053"/>
    <lineage>
        <taxon>Bacteria</taxon>
        <taxon>Bacillati</taxon>
        <taxon>Actinomycetota</taxon>
        <taxon>Actinomycetes</taxon>
        <taxon>Kitasatosporales</taxon>
        <taxon>Streptomycetaceae</taxon>
        <taxon>Kitasatospora</taxon>
    </lineage>
</organism>
<dbReference type="PRINTS" id="PR01036">
    <property type="entry name" value="TCRTETB"/>
</dbReference>
<evidence type="ECO:0000256" key="5">
    <source>
        <dbReference type="ARBA" id="ARBA00022989"/>
    </source>
</evidence>
<evidence type="ECO:0000313" key="11">
    <source>
        <dbReference type="Proteomes" id="UP001596435"/>
    </source>
</evidence>
<keyword evidence="4 8" id="KW-0812">Transmembrane</keyword>
<dbReference type="RefSeq" id="WP_345704229.1">
    <property type="nucleotide sequence ID" value="NZ_BAABKV010000001.1"/>
</dbReference>
<evidence type="ECO:0000256" key="7">
    <source>
        <dbReference type="ARBA" id="ARBA00023251"/>
    </source>
</evidence>
<dbReference type="InterPro" id="IPR036259">
    <property type="entry name" value="MFS_trans_sf"/>
</dbReference>
<dbReference type="NCBIfam" id="TIGR00711">
    <property type="entry name" value="efflux_EmrB"/>
    <property type="match status" value="1"/>
</dbReference>
<dbReference type="SUPFAM" id="SSF103473">
    <property type="entry name" value="MFS general substrate transporter"/>
    <property type="match status" value="1"/>
</dbReference>
<protein>
    <submittedName>
        <fullName evidence="10">MFS transporter</fullName>
    </submittedName>
</protein>
<feature type="transmembrane region" description="Helical" evidence="8">
    <location>
        <begin position="186"/>
        <end position="207"/>
    </location>
</feature>
<feature type="transmembrane region" description="Helical" evidence="8">
    <location>
        <begin position="423"/>
        <end position="442"/>
    </location>
</feature>
<feature type="transmembrane region" description="Helical" evidence="8">
    <location>
        <begin position="219"/>
        <end position="238"/>
    </location>
</feature>
<feature type="transmembrane region" description="Helical" evidence="8">
    <location>
        <begin position="329"/>
        <end position="347"/>
    </location>
</feature>
<dbReference type="PROSITE" id="PS50850">
    <property type="entry name" value="MFS"/>
    <property type="match status" value="1"/>
</dbReference>
<evidence type="ECO:0000256" key="6">
    <source>
        <dbReference type="ARBA" id="ARBA00023136"/>
    </source>
</evidence>
<accession>A0ABW2FYL8</accession>
<proteinExistence type="predicted"/>
<keyword evidence="2" id="KW-0813">Transport</keyword>
<keyword evidence="7" id="KW-0046">Antibiotic resistance</keyword>
<dbReference type="CDD" id="cd17321">
    <property type="entry name" value="MFS_MMR_MDR_like"/>
    <property type="match status" value="1"/>
</dbReference>
<evidence type="ECO:0000256" key="4">
    <source>
        <dbReference type="ARBA" id="ARBA00022692"/>
    </source>
</evidence>
<keyword evidence="3" id="KW-1003">Cell membrane</keyword>
<feature type="transmembrane region" description="Helical" evidence="8">
    <location>
        <begin position="62"/>
        <end position="82"/>
    </location>
</feature>
<feature type="transmembrane region" description="Helical" evidence="8">
    <location>
        <begin position="94"/>
        <end position="113"/>
    </location>
</feature>
<evidence type="ECO:0000256" key="3">
    <source>
        <dbReference type="ARBA" id="ARBA00022475"/>
    </source>
</evidence>
<keyword evidence="5 8" id="KW-1133">Transmembrane helix</keyword>
<evidence type="ECO:0000256" key="1">
    <source>
        <dbReference type="ARBA" id="ARBA00004651"/>
    </source>
</evidence>
<dbReference type="Pfam" id="PF07690">
    <property type="entry name" value="MFS_1"/>
    <property type="match status" value="1"/>
</dbReference>
<dbReference type="Gene3D" id="1.20.1720.10">
    <property type="entry name" value="Multidrug resistance protein D"/>
    <property type="match status" value="1"/>
</dbReference>
<feature type="transmembrane region" description="Helical" evidence="8">
    <location>
        <begin position="27"/>
        <end position="50"/>
    </location>
</feature>
<keyword evidence="11" id="KW-1185">Reference proteome</keyword>
<feature type="domain" description="Major facilitator superfamily (MFS) profile" evidence="9">
    <location>
        <begin position="28"/>
        <end position="484"/>
    </location>
</feature>
<comment type="subcellular location">
    <subcellularLocation>
        <location evidence="1">Cell membrane</location>
        <topology evidence="1">Multi-pass membrane protein</topology>
    </subcellularLocation>
</comment>
<gene>
    <name evidence="10" type="ORF">ACFQMG_16625</name>
</gene>
<dbReference type="Gene3D" id="1.20.1250.20">
    <property type="entry name" value="MFS general substrate transporter like domains"/>
    <property type="match status" value="1"/>
</dbReference>
<comment type="caution">
    <text evidence="10">The sequence shown here is derived from an EMBL/GenBank/DDBJ whole genome shotgun (WGS) entry which is preliminary data.</text>
</comment>
<dbReference type="InterPro" id="IPR011701">
    <property type="entry name" value="MFS"/>
</dbReference>
<sequence length="490" mass="49972">MVTTAPGPGAGPGTGFVPSATGRRRSIALFVVLLAMFMDLLDNTIINVALPSIHKELGGSYSAVQWIAAGYTLAFALALITGSRLGDILGRRRLFLIGTAGFTVASALCGASRSGSELISARVLQGVTAALMVPQVLAVVQTMYAPRDRGKAVGMFGALAGMATVGGPILGALLTSGDIAGLGWRSVFLVNVPVGILALVLGARYLPESKAPRAGRLDLAGVALSALALLLLVLPLIKGQDLGWPAWTFVSMAGSLVVLAAFVAQQRRRTRTAGSPLVELGLFRHRSFAGGLLVNLLFMGGAIGFFLVLTVFLQTGLGFSVLRSGLTGIPWGLLVPVFAGVGAGVLAPRLGRPVLQLGLVLDIVAMLVLMWTVGRGDVTSVALVPALAIGGAGMGLVVAPLLDFTLADVPVADAGSASGLYNTVQQIGSALGVAGLGAFFLGRTGHAVPGATAFGPAFQHTLWLPGGAFAAALAATFLMPRHAAHHDDVA</sequence>
<feature type="transmembrane region" description="Helical" evidence="8">
    <location>
        <begin position="354"/>
        <end position="374"/>
    </location>
</feature>
<evidence type="ECO:0000256" key="8">
    <source>
        <dbReference type="SAM" id="Phobius"/>
    </source>
</evidence>
<feature type="transmembrane region" description="Helical" evidence="8">
    <location>
        <begin position="462"/>
        <end position="479"/>
    </location>
</feature>
<feature type="transmembrane region" description="Helical" evidence="8">
    <location>
        <begin position="380"/>
        <end position="402"/>
    </location>
</feature>
<dbReference type="InterPro" id="IPR004638">
    <property type="entry name" value="EmrB-like"/>
</dbReference>
<keyword evidence="6 8" id="KW-0472">Membrane</keyword>